<dbReference type="GO" id="GO:0005198">
    <property type="term" value="F:structural molecule activity"/>
    <property type="evidence" value="ECO:0007669"/>
    <property type="project" value="InterPro"/>
</dbReference>
<dbReference type="RefSeq" id="WP_138153714.1">
    <property type="nucleotide sequence ID" value="NZ_VANU01000007.1"/>
</dbReference>
<dbReference type="PANTHER" id="PTHR30033">
    <property type="entry name" value="FLAGELLAR HOOK-ASSOCIATED PROTEIN 1"/>
    <property type="match status" value="1"/>
</dbReference>
<dbReference type="InterPro" id="IPR053927">
    <property type="entry name" value="FlgK_helical"/>
</dbReference>
<evidence type="ECO:0000259" key="8">
    <source>
        <dbReference type="Pfam" id="PF06429"/>
    </source>
</evidence>
<dbReference type="PROSITE" id="PS00588">
    <property type="entry name" value="FLAGELLA_BB_ROD"/>
    <property type="match status" value="1"/>
</dbReference>
<dbReference type="PANTHER" id="PTHR30033:SF1">
    <property type="entry name" value="FLAGELLAR HOOK-ASSOCIATED PROTEIN 1"/>
    <property type="match status" value="1"/>
</dbReference>
<dbReference type="GO" id="GO:0009424">
    <property type="term" value="C:bacterial-type flagellum hook"/>
    <property type="evidence" value="ECO:0007669"/>
    <property type="project" value="InterPro"/>
</dbReference>
<evidence type="ECO:0000313" key="10">
    <source>
        <dbReference type="EMBL" id="TLP35868.1"/>
    </source>
</evidence>
<comment type="caution">
    <text evidence="10">The sequence shown here is derived from an EMBL/GenBank/DDBJ whole genome shotgun (WGS) entry which is preliminary data.</text>
</comment>
<dbReference type="InterPro" id="IPR019776">
    <property type="entry name" value="Flagellar_basal_body_rod_CS"/>
</dbReference>
<feature type="domain" description="Flagellar basal-body/hook protein C-terminal" evidence="8">
    <location>
        <begin position="379"/>
        <end position="423"/>
    </location>
</feature>
<comment type="similarity">
    <text evidence="3">Belongs to the flagella basal body rod proteins family.</text>
</comment>
<proteinExistence type="inferred from homology"/>
<dbReference type="SUPFAM" id="SSF64518">
    <property type="entry name" value="Phase 1 flagellin"/>
    <property type="match status" value="1"/>
</dbReference>
<evidence type="ECO:0000256" key="5">
    <source>
        <dbReference type="ARBA" id="ARBA00022525"/>
    </source>
</evidence>
<dbReference type="EMBL" id="VANU01000007">
    <property type="protein sequence ID" value="TLP35868.1"/>
    <property type="molecule type" value="Genomic_DNA"/>
</dbReference>
<evidence type="ECO:0000256" key="1">
    <source>
        <dbReference type="ARBA" id="ARBA00004365"/>
    </source>
</evidence>
<dbReference type="Pfam" id="PF22638">
    <property type="entry name" value="FlgK_D1"/>
    <property type="match status" value="1"/>
</dbReference>
<dbReference type="Pfam" id="PF06429">
    <property type="entry name" value="Flg_bbr_C"/>
    <property type="match status" value="1"/>
</dbReference>
<dbReference type="NCBIfam" id="TIGR02492">
    <property type="entry name" value="flgK_ends"/>
    <property type="match status" value="1"/>
</dbReference>
<dbReference type="InterPro" id="IPR001444">
    <property type="entry name" value="Flag_bb_rod_N"/>
</dbReference>
<organism evidence="10 11">
    <name type="scientific">Arcobacter arenosus</name>
    <dbReference type="NCBI Taxonomy" id="2576037"/>
    <lineage>
        <taxon>Bacteria</taxon>
        <taxon>Pseudomonadati</taxon>
        <taxon>Campylobacterota</taxon>
        <taxon>Epsilonproteobacteria</taxon>
        <taxon>Campylobacterales</taxon>
        <taxon>Arcobacteraceae</taxon>
        <taxon>Arcobacter</taxon>
    </lineage>
</organism>
<evidence type="ECO:0000313" key="11">
    <source>
        <dbReference type="Proteomes" id="UP000308901"/>
    </source>
</evidence>
<dbReference type="Pfam" id="PF00460">
    <property type="entry name" value="Flg_bb_rod"/>
    <property type="match status" value="1"/>
</dbReference>
<accession>A0A5R8XY27</accession>
<dbReference type="InterPro" id="IPR010930">
    <property type="entry name" value="Flg_bb/hook_C_dom"/>
</dbReference>
<keyword evidence="10" id="KW-0969">Cilium</keyword>
<evidence type="ECO:0000256" key="3">
    <source>
        <dbReference type="ARBA" id="ARBA00009677"/>
    </source>
</evidence>
<feature type="domain" description="Flagellar hook-associated protein FlgK helical" evidence="9">
    <location>
        <begin position="89"/>
        <end position="297"/>
    </location>
</feature>
<evidence type="ECO:0000259" key="9">
    <source>
        <dbReference type="Pfam" id="PF22638"/>
    </source>
</evidence>
<keyword evidence="6" id="KW-0975">Bacterial flagellum</keyword>
<keyword evidence="10" id="KW-0966">Cell projection</keyword>
<dbReference type="OrthoDB" id="9802553at2"/>
<dbReference type="InterPro" id="IPR002371">
    <property type="entry name" value="FlgK"/>
</dbReference>
<evidence type="ECO:0000256" key="2">
    <source>
        <dbReference type="ARBA" id="ARBA00004613"/>
    </source>
</evidence>
<evidence type="ECO:0000256" key="4">
    <source>
        <dbReference type="ARBA" id="ARBA00016244"/>
    </source>
</evidence>
<keyword evidence="11" id="KW-1185">Reference proteome</keyword>
<dbReference type="AlphaFoldDB" id="A0A5R8XY27"/>
<dbReference type="Proteomes" id="UP000308901">
    <property type="component" value="Unassembled WGS sequence"/>
</dbReference>
<keyword evidence="10" id="KW-0282">Flagellum</keyword>
<sequence>MINSLYTAQSGLFTSRSQIDVTSNNIANENTEGYKKRVSDTSEVDSLEDNIGNGVSFDSVSRTTNQYLYTQILNQSSKQSYYEQQDTTLSQIEIIFQETDTSGLSTTLSDFFNSIESLRSDPTDSIYASEVESNTELLITSLQGLYSDLEDLEDSISSQLEDEVSEVNTILEDIVYINEQIQNSSESRNDLLDKQDQLEFELAQYVDIEVDTSNDNYDLKIGGVTAIFNGTNLHEVSIVEEDGDTSLTIYNNELEMSSGSLKSLTQNLSSDSAIYEAMESLDDFASALITEFNSASSTTIFSGDSVSNMELVDGVIDSLSSDDLENIAQIQWGEGYSIGDFSGSFTEYYQDFLVGISSSVEDNAFILETQEAVVQSLKSKYEEETSVDSDEEMINLIQYQAAYEANAKVITVVDEMLQTILDM</sequence>
<comment type="subcellular location">
    <subcellularLocation>
        <location evidence="1">Bacterial flagellum</location>
    </subcellularLocation>
    <subcellularLocation>
        <location evidence="2">Secreted</location>
    </subcellularLocation>
</comment>
<evidence type="ECO:0000256" key="6">
    <source>
        <dbReference type="ARBA" id="ARBA00023143"/>
    </source>
</evidence>
<dbReference type="GO" id="GO:0044780">
    <property type="term" value="P:bacterial-type flagellum assembly"/>
    <property type="evidence" value="ECO:0007669"/>
    <property type="project" value="InterPro"/>
</dbReference>
<keyword evidence="5" id="KW-0964">Secreted</keyword>
<name>A0A5R8XY27_9BACT</name>
<evidence type="ECO:0000259" key="7">
    <source>
        <dbReference type="Pfam" id="PF00460"/>
    </source>
</evidence>
<feature type="domain" description="Flagellar basal body rod protein N-terminal" evidence="7">
    <location>
        <begin position="5"/>
        <end position="35"/>
    </location>
</feature>
<protein>
    <recommendedName>
        <fullName evidence="4">Flagellar hook-associated protein 1</fullName>
    </recommendedName>
</protein>
<dbReference type="GO" id="GO:0005576">
    <property type="term" value="C:extracellular region"/>
    <property type="evidence" value="ECO:0007669"/>
    <property type="project" value="UniProtKB-SubCell"/>
</dbReference>
<reference evidence="10 11" key="1">
    <citation type="submission" date="2019-05" db="EMBL/GenBank/DDBJ databases">
        <title>Arcobacter sp. nov., isolated from sea sediment.</title>
        <authorList>
            <person name="Kim W."/>
        </authorList>
    </citation>
    <scope>NUCLEOTIDE SEQUENCE [LARGE SCALE GENOMIC DNA]</scope>
    <source>
        <strain evidence="10 11">CAU 1517</strain>
    </source>
</reference>
<gene>
    <name evidence="10" type="primary">flgK</name>
    <name evidence="10" type="ORF">FDK22_14545</name>
</gene>